<dbReference type="PRINTS" id="PR00081">
    <property type="entry name" value="GDHRDH"/>
</dbReference>
<dbReference type="GO" id="GO:0016491">
    <property type="term" value="F:oxidoreductase activity"/>
    <property type="evidence" value="ECO:0007669"/>
    <property type="project" value="TreeGrafter"/>
</dbReference>
<sequence length="316" mass="33782">MRLRDWAWPVGIIATLWGASHLVLRRAYPAPPPGNQAIIVISGASTGIGRHAAEYLARLGFTVLAGVRREADMEDLRSAHLPSLHPIILDVTNASDVRAAVERAEALAPLPVWGLVNNAGLGYPIPVELADMEKARKLFEVNVLAVIGMAQAFVPLLRRAPGGRIVNVGSATGTMATQGDGIYASSKHAVEGLTDSMRLELAAWEMSVSLVVPGQVQSGMWGKLTGQNAPAINDLSADQYALYKPLFLQVEKAVSGFIPKLSPASVTSQAIAHALMSPQPKTRYLVASVNGVPLWLLRGLCGLLPDRVVDFVKLRL</sequence>
<dbReference type="AlphaFoldDB" id="W7TGP0"/>
<dbReference type="Pfam" id="PF00106">
    <property type="entry name" value="adh_short"/>
    <property type="match status" value="1"/>
</dbReference>
<dbReference type="CDD" id="cd05374">
    <property type="entry name" value="17beta-HSD-like_SDR_c"/>
    <property type="match status" value="1"/>
</dbReference>
<dbReference type="PRINTS" id="PR00080">
    <property type="entry name" value="SDRFAMILY"/>
</dbReference>
<dbReference type="EMBL" id="AZIL01002131">
    <property type="protein sequence ID" value="EWM22688.1"/>
    <property type="molecule type" value="Genomic_DNA"/>
</dbReference>
<dbReference type="Proteomes" id="UP000019335">
    <property type="component" value="Unassembled WGS sequence"/>
</dbReference>
<dbReference type="InterPro" id="IPR057326">
    <property type="entry name" value="KR_dom"/>
</dbReference>
<proteinExistence type="inferred from homology"/>
<dbReference type="InterPro" id="IPR036291">
    <property type="entry name" value="NAD(P)-bd_dom_sf"/>
</dbReference>
<evidence type="ECO:0000259" key="2">
    <source>
        <dbReference type="SMART" id="SM00822"/>
    </source>
</evidence>
<dbReference type="GO" id="GO:0008202">
    <property type="term" value="P:steroid metabolic process"/>
    <property type="evidence" value="ECO:0007669"/>
    <property type="project" value="TreeGrafter"/>
</dbReference>
<dbReference type="OrthoDB" id="1274115at2759"/>
<accession>W7TGP0</accession>
<dbReference type="InterPro" id="IPR002347">
    <property type="entry name" value="SDR_fam"/>
</dbReference>
<feature type="domain" description="Ketoreductase" evidence="2">
    <location>
        <begin position="37"/>
        <end position="214"/>
    </location>
</feature>
<comment type="similarity">
    <text evidence="1">Belongs to the short-chain dehydrogenases/reductases (SDR) family.</text>
</comment>
<gene>
    <name evidence="3" type="ORF">Naga_100218g8</name>
</gene>
<dbReference type="Gene3D" id="3.40.50.720">
    <property type="entry name" value="NAD(P)-binding Rossmann-like Domain"/>
    <property type="match status" value="1"/>
</dbReference>
<evidence type="ECO:0000313" key="4">
    <source>
        <dbReference type="Proteomes" id="UP000019335"/>
    </source>
</evidence>
<dbReference type="PANTHER" id="PTHR43313:SF1">
    <property type="entry name" value="3BETA-HYDROXYSTEROID DEHYDROGENASE DHS-16"/>
    <property type="match status" value="1"/>
</dbReference>
<dbReference type="PANTHER" id="PTHR43313">
    <property type="entry name" value="SHORT-CHAIN DEHYDROGENASE/REDUCTASE FAMILY 9C"/>
    <property type="match status" value="1"/>
</dbReference>
<keyword evidence="4" id="KW-1185">Reference proteome</keyword>
<dbReference type="PROSITE" id="PS00061">
    <property type="entry name" value="ADH_SHORT"/>
    <property type="match status" value="1"/>
</dbReference>
<evidence type="ECO:0000313" key="3">
    <source>
        <dbReference type="EMBL" id="EWM22688.1"/>
    </source>
</evidence>
<reference evidence="3 4" key="1">
    <citation type="journal article" date="2014" name="Mol. Plant">
        <title>Chromosome Scale Genome Assembly and Transcriptome Profiling of Nannochloropsis gaditana in Nitrogen Depletion.</title>
        <authorList>
            <person name="Corteggiani Carpinelli E."/>
            <person name="Telatin A."/>
            <person name="Vitulo N."/>
            <person name="Forcato C."/>
            <person name="D'Angelo M."/>
            <person name="Schiavon R."/>
            <person name="Vezzi A."/>
            <person name="Giacometti G.M."/>
            <person name="Morosinotto T."/>
            <person name="Valle G."/>
        </authorList>
    </citation>
    <scope>NUCLEOTIDE SEQUENCE [LARGE SCALE GENOMIC DNA]</scope>
    <source>
        <strain evidence="3 4">B-31</strain>
    </source>
</reference>
<dbReference type="SMART" id="SM00822">
    <property type="entry name" value="PKS_KR"/>
    <property type="match status" value="1"/>
</dbReference>
<dbReference type="InterPro" id="IPR020904">
    <property type="entry name" value="Sc_DH/Rdtase_CS"/>
</dbReference>
<name>W7TGP0_9STRA</name>
<dbReference type="SUPFAM" id="SSF51735">
    <property type="entry name" value="NAD(P)-binding Rossmann-fold domains"/>
    <property type="match status" value="1"/>
</dbReference>
<comment type="caution">
    <text evidence="3">The sequence shown here is derived from an EMBL/GenBank/DDBJ whole genome shotgun (WGS) entry which is preliminary data.</text>
</comment>
<protein>
    <submittedName>
        <fullName evidence="3">Short-chain dehydrogenase reductase sdr</fullName>
    </submittedName>
</protein>
<organism evidence="3 4">
    <name type="scientific">Nannochloropsis gaditana</name>
    <dbReference type="NCBI Taxonomy" id="72520"/>
    <lineage>
        <taxon>Eukaryota</taxon>
        <taxon>Sar</taxon>
        <taxon>Stramenopiles</taxon>
        <taxon>Ochrophyta</taxon>
        <taxon>Eustigmatophyceae</taxon>
        <taxon>Eustigmatales</taxon>
        <taxon>Monodopsidaceae</taxon>
        <taxon>Nannochloropsis</taxon>
    </lineage>
</organism>
<evidence type="ECO:0000256" key="1">
    <source>
        <dbReference type="RuleBase" id="RU000363"/>
    </source>
</evidence>